<comment type="similarity">
    <text evidence="4">Belongs to the cytochrome b5 family.</text>
</comment>
<dbReference type="Proteomes" id="UP000192578">
    <property type="component" value="Unassembled WGS sequence"/>
</dbReference>
<dbReference type="GO" id="GO:0004128">
    <property type="term" value="F:cytochrome-b5 reductase activity, acting on NAD(P)H"/>
    <property type="evidence" value="ECO:0007669"/>
    <property type="project" value="TreeGrafter"/>
</dbReference>
<evidence type="ECO:0000256" key="1">
    <source>
        <dbReference type="ARBA" id="ARBA00022617"/>
    </source>
</evidence>
<protein>
    <submittedName>
        <fullName evidence="7">Cytochrome b5 reductase 4</fullName>
    </submittedName>
</protein>
<sequence>MNSGGDSLLDPADSLVPVSSDLATMSISETLNASNTPAGVEENKSELPQTVMPAPKPAPPKKVSRKVELKPGHSLTHWVNRSKSGEDMTNKVGLSETRVITLQEVAKHNQESDCWMAIRGKVYNITKYLDYHPGGVDILMKEAGKEATALFDKNHRWVNIERLLASCQIGVLKTMTLAI</sequence>
<evidence type="ECO:0000256" key="5">
    <source>
        <dbReference type="SAM" id="MobiDB-lite"/>
    </source>
</evidence>
<dbReference type="FunFam" id="3.10.120.10:FF:000001">
    <property type="entry name" value="Cytochrome b5 reductase 4"/>
    <property type="match status" value="1"/>
</dbReference>
<accession>A0A1W0W952</accession>
<dbReference type="PROSITE" id="PS50255">
    <property type="entry name" value="CYTOCHROME_B5_2"/>
    <property type="match status" value="1"/>
</dbReference>
<dbReference type="PRINTS" id="PR00363">
    <property type="entry name" value="CYTOCHROMEB5"/>
</dbReference>
<gene>
    <name evidence="7" type="ORF">BV898_13939</name>
</gene>
<dbReference type="SMART" id="SM01117">
    <property type="entry name" value="Cyt-b5"/>
    <property type="match status" value="1"/>
</dbReference>
<dbReference type="GO" id="GO:0046872">
    <property type="term" value="F:metal ion binding"/>
    <property type="evidence" value="ECO:0007669"/>
    <property type="project" value="UniProtKB-UniRule"/>
</dbReference>
<dbReference type="SUPFAM" id="SSF55856">
    <property type="entry name" value="Cytochrome b5-like heme/steroid binding domain"/>
    <property type="match status" value="1"/>
</dbReference>
<dbReference type="OrthoDB" id="432299at2759"/>
<organism evidence="7 8">
    <name type="scientific">Hypsibius exemplaris</name>
    <name type="common">Freshwater tardigrade</name>
    <dbReference type="NCBI Taxonomy" id="2072580"/>
    <lineage>
        <taxon>Eukaryota</taxon>
        <taxon>Metazoa</taxon>
        <taxon>Ecdysozoa</taxon>
        <taxon>Tardigrada</taxon>
        <taxon>Eutardigrada</taxon>
        <taxon>Parachela</taxon>
        <taxon>Hypsibioidea</taxon>
        <taxon>Hypsibiidae</taxon>
        <taxon>Hypsibius</taxon>
    </lineage>
</organism>
<feature type="region of interest" description="Disordered" evidence="5">
    <location>
        <begin position="29"/>
        <end position="64"/>
    </location>
</feature>
<dbReference type="GO" id="GO:0005737">
    <property type="term" value="C:cytoplasm"/>
    <property type="evidence" value="ECO:0007669"/>
    <property type="project" value="TreeGrafter"/>
</dbReference>
<dbReference type="PROSITE" id="PS00191">
    <property type="entry name" value="CYTOCHROME_B5_1"/>
    <property type="match status" value="1"/>
</dbReference>
<evidence type="ECO:0000259" key="6">
    <source>
        <dbReference type="PROSITE" id="PS50255"/>
    </source>
</evidence>
<dbReference type="InterPro" id="IPR018506">
    <property type="entry name" value="Cyt_B5_heme-BS"/>
</dbReference>
<dbReference type="InterPro" id="IPR036400">
    <property type="entry name" value="Cyt_B5-like_heme/steroid_sf"/>
</dbReference>
<keyword evidence="8" id="KW-1185">Reference proteome</keyword>
<name>A0A1W0W952_HYPEX</name>
<evidence type="ECO:0000313" key="8">
    <source>
        <dbReference type="Proteomes" id="UP000192578"/>
    </source>
</evidence>
<dbReference type="GO" id="GO:0020037">
    <property type="term" value="F:heme binding"/>
    <property type="evidence" value="ECO:0007669"/>
    <property type="project" value="UniProtKB-UniRule"/>
</dbReference>
<feature type="domain" description="Cytochrome b5 heme-binding" evidence="6">
    <location>
        <begin position="97"/>
        <end position="173"/>
    </location>
</feature>
<dbReference type="Gene3D" id="3.10.120.10">
    <property type="entry name" value="Cytochrome b5-like heme/steroid binding domain"/>
    <property type="match status" value="1"/>
</dbReference>
<reference evidence="8" key="1">
    <citation type="submission" date="2017-01" db="EMBL/GenBank/DDBJ databases">
        <title>Comparative genomics of anhydrobiosis in the tardigrade Hypsibius dujardini.</title>
        <authorList>
            <person name="Yoshida Y."/>
            <person name="Koutsovoulos G."/>
            <person name="Laetsch D."/>
            <person name="Stevens L."/>
            <person name="Kumar S."/>
            <person name="Horikawa D."/>
            <person name="Ishino K."/>
            <person name="Komine S."/>
            <person name="Tomita M."/>
            <person name="Blaxter M."/>
            <person name="Arakawa K."/>
        </authorList>
    </citation>
    <scope>NUCLEOTIDE SEQUENCE [LARGE SCALE GENOMIC DNA]</scope>
    <source>
        <strain evidence="8">Z151</strain>
    </source>
</reference>
<dbReference type="InterPro" id="IPR001199">
    <property type="entry name" value="Cyt_B5-like_heme/steroid-bd"/>
</dbReference>
<comment type="caution">
    <text evidence="7">The sequence shown here is derived from an EMBL/GenBank/DDBJ whole genome shotgun (WGS) entry which is preliminary data.</text>
</comment>
<keyword evidence="2 4" id="KW-0479">Metal-binding</keyword>
<keyword evidence="3 4" id="KW-0408">Iron</keyword>
<evidence type="ECO:0000256" key="4">
    <source>
        <dbReference type="RuleBase" id="RU362121"/>
    </source>
</evidence>
<evidence type="ECO:0000256" key="3">
    <source>
        <dbReference type="ARBA" id="ARBA00023004"/>
    </source>
</evidence>
<keyword evidence="1 4" id="KW-0349">Heme</keyword>
<proteinExistence type="inferred from homology"/>
<dbReference type="AlphaFoldDB" id="A0A1W0W952"/>
<dbReference type="PANTHER" id="PTHR46237">
    <property type="entry name" value="CYTOCHROME B5 REDUCTASE 4 FAMILY MEMBER"/>
    <property type="match status" value="1"/>
</dbReference>
<dbReference type="PANTHER" id="PTHR46237:SF1">
    <property type="entry name" value="CYTOCHROME B5 REDUCTASE 4"/>
    <property type="match status" value="1"/>
</dbReference>
<dbReference type="InterPro" id="IPR051872">
    <property type="entry name" value="Cytochrome_b5/Flavoprotein_Rdt"/>
</dbReference>
<dbReference type="EMBL" id="MTYJ01000162">
    <property type="protein sequence ID" value="OQV11741.1"/>
    <property type="molecule type" value="Genomic_DNA"/>
</dbReference>
<dbReference type="Pfam" id="PF00173">
    <property type="entry name" value="Cyt-b5"/>
    <property type="match status" value="1"/>
</dbReference>
<evidence type="ECO:0000313" key="7">
    <source>
        <dbReference type="EMBL" id="OQV11741.1"/>
    </source>
</evidence>
<evidence type="ECO:0000256" key="2">
    <source>
        <dbReference type="ARBA" id="ARBA00022723"/>
    </source>
</evidence>